<protein>
    <submittedName>
        <fullName evidence="1">Uncharacterized protein</fullName>
    </submittedName>
</protein>
<comment type="caution">
    <text evidence="1">The sequence shown here is derived from an EMBL/GenBank/DDBJ whole genome shotgun (WGS) entry which is preliminary data.</text>
</comment>
<proteinExistence type="predicted"/>
<accession>A0A3A6T7N0</accession>
<name>A0A3A6T7N0_9GAMM</name>
<evidence type="ECO:0000313" key="1">
    <source>
        <dbReference type="EMBL" id="RJY07782.1"/>
    </source>
</evidence>
<dbReference type="RefSeq" id="WP_121854478.1">
    <property type="nucleotide sequence ID" value="NZ_CP037952.1"/>
</dbReference>
<keyword evidence="2" id="KW-1185">Reference proteome</keyword>
<organism evidence="1 2">
    <name type="scientific">Parashewanella spongiae</name>
    <dbReference type="NCBI Taxonomy" id="342950"/>
    <lineage>
        <taxon>Bacteria</taxon>
        <taxon>Pseudomonadati</taxon>
        <taxon>Pseudomonadota</taxon>
        <taxon>Gammaproteobacteria</taxon>
        <taxon>Alteromonadales</taxon>
        <taxon>Shewanellaceae</taxon>
        <taxon>Parashewanella</taxon>
    </lineage>
</organism>
<dbReference type="EMBL" id="QYYH01000111">
    <property type="protein sequence ID" value="RJY07782.1"/>
    <property type="molecule type" value="Genomic_DNA"/>
</dbReference>
<dbReference type="OrthoDB" id="6194796at2"/>
<sequence length="687" mass="79417">MYSPSTNHSSANLLSNIGIESLPVSIPLRLLNHFTLRSTHHSPARLSQWHELEIQAHSKQKLHELIARYQLNRPAYVEDLTPACQKSRLDKRADMRPQLQYITSLIHELVQQCQSRYPQLQAEELPELIESTVHHLAIWFESEFVSNFSCPHLQTYTTQLFHELHCRINHHSSQYTSNNFCLTDSKFMFQLSNTEEIVYLALVLKLVASSKGIEVLKDYNHEKWKPAYLGIWHLSHTLSTEQVFNCEADLLYELIITHQLTDIDIKQYLHPTAEIIISAKALQWWHNLPLELITRSLAPVTPLAAPFAQEDHCLNSMVAPFLFDANAGLHNDVAVKAPRVESLVFGEEIELHFSLPSFTPDPDSIFSIYKWHESLVQLCIDQGFEVSSACINNLKYILQIGDWQLMSFVDGNVIECHTTPYTAEQCFTVVKHNETKRMRSSELLEITVLDLADTKQLQGRSGHKHIDVSSVFNGNPEFVLRFILLFNQMTFLPRVLDRLSRLEQFNYLAIKPQTQRAVSLLNKHIDEHRIPLQNDYHKLIDLVILFKKLFNMKGKYIAVNLEHLKAGTPSRDMLTSPNSTIELRMFHCPQTRLEIDSINKFIQGMITLAWIEMIQRKPITLPKHSPPEYYERTEQAQQEMALMCKQIGLNFTEFCALMRIDVTEACTVQGGYSLSEFKEYKQRSLQQ</sequence>
<gene>
    <name evidence="1" type="ORF">D5R81_15180</name>
</gene>
<reference evidence="1 2" key="1">
    <citation type="submission" date="2018-09" db="EMBL/GenBank/DDBJ databases">
        <title>Phylogeny of the Shewanellaceae, and recommendation for two new genera, Pseudoshewanella and Parashewanella.</title>
        <authorList>
            <person name="Wang G."/>
        </authorList>
    </citation>
    <scope>NUCLEOTIDE SEQUENCE [LARGE SCALE GENOMIC DNA]</scope>
    <source>
        <strain evidence="1 2">KCTC 22492</strain>
    </source>
</reference>
<evidence type="ECO:0000313" key="2">
    <source>
        <dbReference type="Proteomes" id="UP000273022"/>
    </source>
</evidence>
<dbReference type="Proteomes" id="UP000273022">
    <property type="component" value="Unassembled WGS sequence"/>
</dbReference>
<dbReference type="AlphaFoldDB" id="A0A3A6T7N0"/>